<sequence>MLNIKFFILPVLTFSLYFLNFGSCYALFEENDFQKKIHKILADHGLSEDDDVLPIEPEQSILPLAGQNAEPALKPKEVTNWPQNKLPHLGEVSGVSVNRVGQPVIFHRGPRTYNDWSFNETNDFRFINEGPIDIDTVLTLDPKTGNVLSSWGRGFFYLPHGITIDHEGNTWLTDIAMHQVFKFSPGASRPSMTFGQKFQHGSGARKLCMPTSVAVSTNGYIFIADGYCNSRILKFDYGGELIRIYPQSWEFLSLQIPHSLALMEQYDLLCIADRENMRVTCVKAELNGYNAGVQPTSLNIQQPDLGRVFAIAAYGDYIYAINGPTSQMIPIQGFTLNPLTESIVDHWDTFAQKMWMPHDIAITPDGREMYIVSVIPSRILKFTMETPARKTTN</sequence>
<dbReference type="AlphaFoldDB" id="A0AAN9TDV0"/>
<dbReference type="SUPFAM" id="SSF101898">
    <property type="entry name" value="NHL repeat"/>
    <property type="match status" value="1"/>
</dbReference>
<evidence type="ECO:0000313" key="7">
    <source>
        <dbReference type="Proteomes" id="UP001367676"/>
    </source>
</evidence>
<gene>
    <name evidence="6" type="ORF">V9T40_005263</name>
</gene>
<name>A0AAN9TDV0_9HEMI</name>
<dbReference type="Gene3D" id="2.120.10.30">
    <property type="entry name" value="TolB, C-terminal domain"/>
    <property type="match status" value="1"/>
</dbReference>
<dbReference type="GO" id="GO:0005576">
    <property type="term" value="C:extracellular region"/>
    <property type="evidence" value="ECO:0007669"/>
    <property type="project" value="TreeGrafter"/>
</dbReference>
<evidence type="ECO:0000256" key="2">
    <source>
        <dbReference type="ARBA" id="ARBA00022737"/>
    </source>
</evidence>
<dbReference type="InterPro" id="IPR011042">
    <property type="entry name" value="6-blade_b-propeller_TolB-like"/>
</dbReference>
<evidence type="ECO:0000256" key="1">
    <source>
        <dbReference type="ARBA" id="ARBA00022729"/>
    </source>
</evidence>
<dbReference type="EMBL" id="JBBCAQ010000032">
    <property type="protein sequence ID" value="KAK7584300.1"/>
    <property type="molecule type" value="Genomic_DNA"/>
</dbReference>
<evidence type="ECO:0000313" key="6">
    <source>
        <dbReference type="EMBL" id="KAK7584300.1"/>
    </source>
</evidence>
<dbReference type="Pfam" id="PF01436">
    <property type="entry name" value="NHL"/>
    <property type="match status" value="1"/>
</dbReference>
<keyword evidence="7" id="KW-1185">Reference proteome</keyword>
<organism evidence="6 7">
    <name type="scientific">Parthenolecanium corni</name>
    <dbReference type="NCBI Taxonomy" id="536013"/>
    <lineage>
        <taxon>Eukaryota</taxon>
        <taxon>Metazoa</taxon>
        <taxon>Ecdysozoa</taxon>
        <taxon>Arthropoda</taxon>
        <taxon>Hexapoda</taxon>
        <taxon>Insecta</taxon>
        <taxon>Pterygota</taxon>
        <taxon>Neoptera</taxon>
        <taxon>Paraneoptera</taxon>
        <taxon>Hemiptera</taxon>
        <taxon>Sternorrhyncha</taxon>
        <taxon>Coccoidea</taxon>
        <taxon>Coccidae</taxon>
        <taxon>Parthenolecanium</taxon>
    </lineage>
</organism>
<keyword evidence="5" id="KW-0812">Transmembrane</keyword>
<evidence type="ECO:0000256" key="3">
    <source>
        <dbReference type="ARBA" id="ARBA00023180"/>
    </source>
</evidence>
<reference evidence="6 7" key="1">
    <citation type="submission" date="2024-03" db="EMBL/GenBank/DDBJ databases">
        <title>Adaptation during the transition from Ophiocordyceps entomopathogen to insect associate is accompanied by gene loss and intensified selection.</title>
        <authorList>
            <person name="Ward C.M."/>
            <person name="Onetto C.A."/>
            <person name="Borneman A.R."/>
        </authorList>
    </citation>
    <scope>NUCLEOTIDE SEQUENCE [LARGE SCALE GENOMIC DNA]</scope>
    <source>
        <strain evidence="6">AWRI1</strain>
        <tissue evidence="6">Single Adult Female</tissue>
    </source>
</reference>
<protein>
    <recommendedName>
        <fullName evidence="8">Peptidylamidoglycolate lyase</fullName>
    </recommendedName>
</protein>
<keyword evidence="2" id="KW-0677">Repeat</keyword>
<proteinExistence type="predicted"/>
<dbReference type="PANTHER" id="PTHR10680:SF37">
    <property type="entry name" value="PEPTIDYL-ALPHA-HYDROXYGLYCINE ALPHA-AMIDATING LYASE 2"/>
    <property type="match status" value="1"/>
</dbReference>
<dbReference type="PANTHER" id="PTHR10680">
    <property type="entry name" value="PEPTIDYL-GLYCINE ALPHA-AMIDATING MONOOXYGENASE"/>
    <property type="match status" value="1"/>
</dbReference>
<dbReference type="PROSITE" id="PS51125">
    <property type="entry name" value="NHL"/>
    <property type="match status" value="2"/>
</dbReference>
<evidence type="ECO:0008006" key="8">
    <source>
        <dbReference type="Google" id="ProtNLM"/>
    </source>
</evidence>
<keyword evidence="5" id="KW-0472">Membrane</keyword>
<accession>A0AAN9TDV0</accession>
<keyword evidence="5" id="KW-1133">Transmembrane helix</keyword>
<feature type="repeat" description="NHL" evidence="4">
    <location>
        <begin position="145"/>
        <end position="186"/>
    </location>
</feature>
<keyword evidence="1" id="KW-0732">Signal</keyword>
<evidence type="ECO:0000256" key="5">
    <source>
        <dbReference type="SAM" id="Phobius"/>
    </source>
</evidence>
<dbReference type="CDD" id="cd14958">
    <property type="entry name" value="NHL_PAL_like"/>
    <property type="match status" value="1"/>
</dbReference>
<dbReference type="Proteomes" id="UP001367676">
    <property type="component" value="Unassembled WGS sequence"/>
</dbReference>
<feature type="transmembrane region" description="Helical" evidence="5">
    <location>
        <begin position="6"/>
        <end position="28"/>
    </location>
</feature>
<comment type="caution">
    <text evidence="6">The sequence shown here is derived from an EMBL/GenBank/DDBJ whole genome shotgun (WGS) entry which is preliminary data.</text>
</comment>
<keyword evidence="3" id="KW-0325">Glycoprotein</keyword>
<dbReference type="InterPro" id="IPR001258">
    <property type="entry name" value="NHL_repeat"/>
</dbReference>
<feature type="repeat" description="NHL" evidence="4">
    <location>
        <begin position="195"/>
        <end position="238"/>
    </location>
</feature>
<evidence type="ECO:0000256" key="4">
    <source>
        <dbReference type="PROSITE-ProRule" id="PRU00504"/>
    </source>
</evidence>